<accession>A0ABD3R5P9</accession>
<evidence type="ECO:0000313" key="5">
    <source>
        <dbReference type="EMBL" id="KAL3808173.1"/>
    </source>
</evidence>
<protein>
    <submittedName>
        <fullName evidence="5">Uncharacterized protein</fullName>
    </submittedName>
</protein>
<keyword evidence="3" id="KW-0547">Nucleotide-binding</keyword>
<dbReference type="InterPro" id="IPR001645">
    <property type="entry name" value="Folylpolyglutamate_synth"/>
</dbReference>
<name>A0ABD3R5P9_9STRA</name>
<organism evidence="5 6">
    <name type="scientific">Cyclostephanos tholiformis</name>
    <dbReference type="NCBI Taxonomy" id="382380"/>
    <lineage>
        <taxon>Eukaryota</taxon>
        <taxon>Sar</taxon>
        <taxon>Stramenopiles</taxon>
        <taxon>Ochrophyta</taxon>
        <taxon>Bacillariophyta</taxon>
        <taxon>Coscinodiscophyceae</taxon>
        <taxon>Thalassiosirophycidae</taxon>
        <taxon>Stephanodiscales</taxon>
        <taxon>Stephanodiscaceae</taxon>
        <taxon>Cyclostephanos</taxon>
    </lineage>
</organism>
<dbReference type="EMBL" id="JALLPB020000537">
    <property type="protein sequence ID" value="KAL3808173.1"/>
    <property type="molecule type" value="Genomic_DNA"/>
</dbReference>
<comment type="similarity">
    <text evidence="1">Belongs to the folylpolyglutamate synthase family.</text>
</comment>
<dbReference type="GO" id="GO:0016874">
    <property type="term" value="F:ligase activity"/>
    <property type="evidence" value="ECO:0007669"/>
    <property type="project" value="UniProtKB-KW"/>
</dbReference>
<evidence type="ECO:0000256" key="1">
    <source>
        <dbReference type="ARBA" id="ARBA00008276"/>
    </source>
</evidence>
<evidence type="ECO:0000313" key="6">
    <source>
        <dbReference type="Proteomes" id="UP001530377"/>
    </source>
</evidence>
<dbReference type="InterPro" id="IPR036565">
    <property type="entry name" value="Mur-like_cat_sf"/>
</dbReference>
<keyword evidence="4" id="KW-0067">ATP-binding</keyword>
<evidence type="ECO:0000256" key="3">
    <source>
        <dbReference type="ARBA" id="ARBA00022741"/>
    </source>
</evidence>
<proteinExistence type="inferred from homology"/>
<dbReference type="AlphaFoldDB" id="A0ABD3R5P9"/>
<evidence type="ECO:0000256" key="2">
    <source>
        <dbReference type="ARBA" id="ARBA00022598"/>
    </source>
</evidence>
<dbReference type="Gene3D" id="3.40.1190.10">
    <property type="entry name" value="Mur-like, catalytic domain"/>
    <property type="match status" value="1"/>
</dbReference>
<reference evidence="5 6" key="1">
    <citation type="submission" date="2024-10" db="EMBL/GenBank/DDBJ databases">
        <title>Updated reference genomes for cyclostephanoid diatoms.</title>
        <authorList>
            <person name="Roberts W.R."/>
            <person name="Alverson A.J."/>
        </authorList>
    </citation>
    <scope>NUCLEOTIDE SEQUENCE [LARGE SCALE GENOMIC DNA]</scope>
    <source>
        <strain evidence="5 6">AJA228-03</strain>
    </source>
</reference>
<keyword evidence="2" id="KW-0436">Ligase</keyword>
<dbReference type="GO" id="GO:0005524">
    <property type="term" value="F:ATP binding"/>
    <property type="evidence" value="ECO:0007669"/>
    <property type="project" value="UniProtKB-KW"/>
</dbReference>
<comment type="caution">
    <text evidence="5">The sequence shown here is derived from an EMBL/GenBank/DDBJ whole genome shotgun (WGS) entry which is preliminary data.</text>
</comment>
<dbReference type="PANTHER" id="PTHR11136">
    <property type="entry name" value="FOLYLPOLYGLUTAMATE SYNTHASE-RELATED"/>
    <property type="match status" value="1"/>
</dbReference>
<keyword evidence="6" id="KW-1185">Reference proteome</keyword>
<dbReference type="SUPFAM" id="SSF53623">
    <property type="entry name" value="MurD-like peptide ligases, catalytic domain"/>
    <property type="match status" value="2"/>
</dbReference>
<sequence>MLLEVGMGGRYDATNVFEPDYARLLGRHRDGHRREEGNHKERDGEFERGLLVRGVTLIDYDHVRVLGSTLERIAWEKGGIYVVDKMANIGSDDGGYESFVSGGVRRRRFSRDEEGEDERGEVGHRHSSIVFAAGTNTPGVLAMLRNIAEDNGSRLAVIRDDDDNDKLGASSTLLGDVGLHGDHQRGNAALALAMCRYAEERHSERPSAIPKVLEDGWTKEFLPMTAPDDDASGEPTTKMTATTWEGMRDLLSTAVDVDRGPNGFPDDVVAVGTLSSAATWQELLGCLWRVMDAYLRRHVRGHATARSSSPVVTGLSVRDAIASIRKEAAHWAEKIDEDTVDAERREHSIEVCVTGSLYIVGSALSAAGWEEGEMVKVDTCEVVDSL</sequence>
<dbReference type="PANTHER" id="PTHR11136:SF5">
    <property type="entry name" value="FOLYLPOLYGLUTAMATE SYNTHASE, MITOCHONDRIAL"/>
    <property type="match status" value="1"/>
</dbReference>
<evidence type="ECO:0000256" key="4">
    <source>
        <dbReference type="ARBA" id="ARBA00022840"/>
    </source>
</evidence>
<gene>
    <name evidence="5" type="ORF">ACHAXA_009860</name>
</gene>
<dbReference type="Proteomes" id="UP001530377">
    <property type="component" value="Unassembled WGS sequence"/>
</dbReference>